<keyword evidence="1" id="KW-0812">Transmembrane</keyword>
<dbReference type="Proteomes" id="UP001465153">
    <property type="component" value="Unassembled WGS sequence"/>
</dbReference>
<keyword evidence="3" id="KW-1185">Reference proteome</keyword>
<name>A0ABQ0A4J5_9GAMM</name>
<proteinExistence type="predicted"/>
<organism evidence="2 3">
    <name type="scientific">Sessilibacter corallicola</name>
    <dbReference type="NCBI Taxonomy" id="2904075"/>
    <lineage>
        <taxon>Bacteria</taxon>
        <taxon>Pseudomonadati</taxon>
        <taxon>Pseudomonadota</taxon>
        <taxon>Gammaproteobacteria</taxon>
        <taxon>Cellvibrionales</taxon>
        <taxon>Cellvibrionaceae</taxon>
        <taxon>Sessilibacter</taxon>
    </lineage>
</organism>
<dbReference type="EMBL" id="BAABWN010000001">
    <property type="protein sequence ID" value="GAA6166485.1"/>
    <property type="molecule type" value="Genomic_DNA"/>
</dbReference>
<evidence type="ECO:0000313" key="3">
    <source>
        <dbReference type="Proteomes" id="UP001465153"/>
    </source>
</evidence>
<comment type="caution">
    <text evidence="2">The sequence shown here is derived from an EMBL/GenBank/DDBJ whole genome shotgun (WGS) entry which is preliminary data.</text>
</comment>
<dbReference type="PANTHER" id="PTHR34351">
    <property type="entry name" value="SLR1927 PROTEIN-RELATED"/>
    <property type="match status" value="1"/>
</dbReference>
<reference evidence="2 3" key="1">
    <citation type="submission" date="2024-04" db="EMBL/GenBank/DDBJ databases">
        <title>Draft genome sequence of Sessilibacter corallicola NBRC 116591.</title>
        <authorList>
            <person name="Miyakawa T."/>
            <person name="Kusuya Y."/>
            <person name="Miura T."/>
        </authorList>
    </citation>
    <scope>NUCLEOTIDE SEQUENCE [LARGE SCALE GENOMIC DNA]</scope>
    <source>
        <strain evidence="2 3">KU-00831-HH</strain>
    </source>
</reference>
<keyword evidence="1" id="KW-0472">Membrane</keyword>
<accession>A0ABQ0A4J5</accession>
<keyword evidence="1" id="KW-1133">Transmembrane helix</keyword>
<dbReference type="PANTHER" id="PTHR34351:SF1">
    <property type="entry name" value="SLR1927 PROTEIN"/>
    <property type="match status" value="1"/>
</dbReference>
<evidence type="ECO:0000256" key="1">
    <source>
        <dbReference type="SAM" id="Phobius"/>
    </source>
</evidence>
<feature type="transmembrane region" description="Helical" evidence="1">
    <location>
        <begin position="20"/>
        <end position="41"/>
    </location>
</feature>
<protein>
    <submittedName>
        <fullName evidence="2">DUF58 domain-containing protein</fullName>
    </submittedName>
</protein>
<evidence type="ECO:0000313" key="2">
    <source>
        <dbReference type="EMBL" id="GAA6166485.1"/>
    </source>
</evidence>
<sequence>MGFIFATALVWLVGTNYENNLALAFSYFLLALFHVCILHTFKNLHQGILRCVSASPVFCGESSEIQLVFNPGRLSRQSIQFSWPDGSVLVEDFGAEKEKKITLFVPTKYRGWYKPPRLVVETQHPLGLWRCWSLVDLDIQILTYPKPMVSGPMPQTITNKNEGKLHSVHGGEDFHSLKEYQPGDSLKHIAWKQYARGQGLLTKSFSAYVDTRLWLDWDLLVGLDREARLSRLTYLAVDAEKCGADYGLRIPGIEISPDKGVNHLNTVLKSLALFEFELEHARRDTQRKKN</sequence>
<gene>
    <name evidence="2" type="ORF">NBRC116591_02950</name>
</gene>